<dbReference type="InterPro" id="IPR002328">
    <property type="entry name" value="ADH_Zn_CS"/>
</dbReference>
<protein>
    <recommendedName>
        <fullName evidence="11">Alcohol dehydrogenase</fullName>
    </recommendedName>
</protein>
<dbReference type="Gene3D" id="3.90.180.10">
    <property type="entry name" value="Medium-chain alcohol dehydrogenases, catalytic domain"/>
    <property type="match status" value="1"/>
</dbReference>
<keyword evidence="3 6" id="KW-0479">Metal-binding</keyword>
<dbReference type="InterPro" id="IPR011032">
    <property type="entry name" value="GroES-like_sf"/>
</dbReference>
<dbReference type="CDD" id="cd08278">
    <property type="entry name" value="benzyl_alcohol_DH"/>
    <property type="match status" value="1"/>
</dbReference>
<dbReference type="Pfam" id="PF00107">
    <property type="entry name" value="ADH_zinc_N"/>
    <property type="match status" value="1"/>
</dbReference>
<comment type="similarity">
    <text evidence="2 6">Belongs to the zinc-containing alcohol dehydrogenase family.</text>
</comment>
<evidence type="ECO:0000256" key="2">
    <source>
        <dbReference type="ARBA" id="ARBA00008072"/>
    </source>
</evidence>
<dbReference type="GO" id="GO:0016491">
    <property type="term" value="F:oxidoreductase activity"/>
    <property type="evidence" value="ECO:0007669"/>
    <property type="project" value="UniProtKB-KW"/>
</dbReference>
<dbReference type="InterPro" id="IPR013149">
    <property type="entry name" value="ADH-like_C"/>
</dbReference>
<feature type="domain" description="Alcohol dehydrogenase-like C-terminal" evidence="7">
    <location>
        <begin position="214"/>
        <end position="348"/>
    </location>
</feature>
<dbReference type="GO" id="GO:0008270">
    <property type="term" value="F:zinc ion binding"/>
    <property type="evidence" value="ECO:0007669"/>
    <property type="project" value="InterPro"/>
</dbReference>
<dbReference type="Pfam" id="PF08240">
    <property type="entry name" value="ADH_N"/>
    <property type="match status" value="1"/>
</dbReference>
<evidence type="ECO:0000259" key="7">
    <source>
        <dbReference type="Pfam" id="PF00107"/>
    </source>
</evidence>
<comment type="caution">
    <text evidence="9">The sequence shown here is derived from an EMBL/GenBank/DDBJ whole genome shotgun (WGS) entry which is preliminary data.</text>
</comment>
<evidence type="ECO:0000256" key="6">
    <source>
        <dbReference type="RuleBase" id="RU361277"/>
    </source>
</evidence>
<comment type="cofactor">
    <cofactor evidence="1 6">
        <name>Zn(2+)</name>
        <dbReference type="ChEBI" id="CHEBI:29105"/>
    </cofactor>
</comment>
<dbReference type="AlphaFoldDB" id="A0AAJ0GCZ7"/>
<sequence>MYSYTIPTKAIVTYTEPDWRLQDVLVREPESHELLIKIIATGICHTDIKNVGGIYPRVLGHEGSGRILRRGLDVDPALKEGDPVLLSFAYCRECHMCNTGHPAMCRDQIPWTIRGQDPNFALAEGEGEDERLEDDGSGKKRVVKASYFGHSSFSGIALVKESSVVPVKDLIQNDEELKIFAPLGCGIQTGACAVTNVLKPDPSYDSIAVFGLGGVGLSAVMAAKAVGIKIIIAVDILPSRLSLASEVGATHTINSKTLSPADLTKALRDLPPFSSPTGPEGPTGIVDTTGIPALLQAALASVHRLGRVVQLANQGPGSEVGVGLPEHMSNGTHLTGTIQGDADPKKSVPMLIKWWREGKLPLEKLEKRYPVEDFDRAREEMHGGGVIKPVLIWPE</sequence>
<dbReference type="PROSITE" id="PS00059">
    <property type="entry name" value="ADH_ZINC"/>
    <property type="match status" value="1"/>
</dbReference>
<dbReference type="InterPro" id="IPR036291">
    <property type="entry name" value="NAD(P)-bd_dom_sf"/>
</dbReference>
<feature type="domain" description="Alcohol dehydrogenase-like N-terminal" evidence="8">
    <location>
        <begin position="31"/>
        <end position="112"/>
    </location>
</feature>
<organism evidence="9 10">
    <name type="scientific">Extremus antarcticus</name>
    <dbReference type="NCBI Taxonomy" id="702011"/>
    <lineage>
        <taxon>Eukaryota</taxon>
        <taxon>Fungi</taxon>
        <taxon>Dikarya</taxon>
        <taxon>Ascomycota</taxon>
        <taxon>Pezizomycotina</taxon>
        <taxon>Dothideomycetes</taxon>
        <taxon>Dothideomycetidae</taxon>
        <taxon>Mycosphaerellales</taxon>
        <taxon>Extremaceae</taxon>
        <taxon>Extremus</taxon>
    </lineage>
</organism>
<evidence type="ECO:0000256" key="4">
    <source>
        <dbReference type="ARBA" id="ARBA00022833"/>
    </source>
</evidence>
<proteinExistence type="inferred from homology"/>
<dbReference type="PANTHER" id="PTHR43350">
    <property type="entry name" value="NAD-DEPENDENT ALCOHOL DEHYDROGENASE"/>
    <property type="match status" value="1"/>
</dbReference>
<dbReference type="PANTHER" id="PTHR43350:SF18">
    <property type="entry name" value="ENOYL REDUCTASE (ER) DOMAIN-CONTAINING PROTEIN"/>
    <property type="match status" value="1"/>
</dbReference>
<evidence type="ECO:0000313" key="9">
    <source>
        <dbReference type="EMBL" id="KAK3051403.1"/>
    </source>
</evidence>
<dbReference type="Proteomes" id="UP001271007">
    <property type="component" value="Unassembled WGS sequence"/>
</dbReference>
<evidence type="ECO:0000256" key="5">
    <source>
        <dbReference type="ARBA" id="ARBA00023002"/>
    </source>
</evidence>
<dbReference type="SUPFAM" id="SSF50129">
    <property type="entry name" value="GroES-like"/>
    <property type="match status" value="1"/>
</dbReference>
<evidence type="ECO:0008006" key="11">
    <source>
        <dbReference type="Google" id="ProtNLM"/>
    </source>
</evidence>
<keyword evidence="10" id="KW-1185">Reference proteome</keyword>
<evidence type="ECO:0000256" key="3">
    <source>
        <dbReference type="ARBA" id="ARBA00022723"/>
    </source>
</evidence>
<dbReference type="InterPro" id="IPR013154">
    <property type="entry name" value="ADH-like_N"/>
</dbReference>
<gene>
    <name evidence="9" type="ORF">LTR09_007426</name>
</gene>
<keyword evidence="5" id="KW-0560">Oxidoreductase</keyword>
<evidence type="ECO:0000259" key="8">
    <source>
        <dbReference type="Pfam" id="PF08240"/>
    </source>
</evidence>
<dbReference type="Gene3D" id="3.40.50.720">
    <property type="entry name" value="NAD(P)-binding Rossmann-like Domain"/>
    <property type="match status" value="1"/>
</dbReference>
<reference evidence="9" key="1">
    <citation type="submission" date="2023-04" db="EMBL/GenBank/DDBJ databases">
        <title>Black Yeasts Isolated from many extreme environments.</title>
        <authorList>
            <person name="Coleine C."/>
            <person name="Stajich J.E."/>
            <person name="Selbmann L."/>
        </authorList>
    </citation>
    <scope>NUCLEOTIDE SEQUENCE</scope>
    <source>
        <strain evidence="9">CCFEE 5312</strain>
    </source>
</reference>
<keyword evidence="4 6" id="KW-0862">Zinc</keyword>
<name>A0AAJ0GCZ7_9PEZI</name>
<accession>A0AAJ0GCZ7</accession>
<evidence type="ECO:0000313" key="10">
    <source>
        <dbReference type="Proteomes" id="UP001271007"/>
    </source>
</evidence>
<dbReference type="SUPFAM" id="SSF51735">
    <property type="entry name" value="NAD(P)-binding Rossmann-fold domains"/>
    <property type="match status" value="1"/>
</dbReference>
<evidence type="ECO:0000256" key="1">
    <source>
        <dbReference type="ARBA" id="ARBA00001947"/>
    </source>
</evidence>
<dbReference type="EMBL" id="JAWDJX010000026">
    <property type="protein sequence ID" value="KAK3051403.1"/>
    <property type="molecule type" value="Genomic_DNA"/>
</dbReference>